<dbReference type="RefSeq" id="WP_306872155.1">
    <property type="nucleotide sequence ID" value="NZ_JAUSRB010000002.1"/>
</dbReference>
<evidence type="ECO:0008006" key="4">
    <source>
        <dbReference type="Google" id="ProtNLM"/>
    </source>
</evidence>
<reference evidence="2 3" key="1">
    <citation type="submission" date="2023-07" db="EMBL/GenBank/DDBJ databases">
        <title>Sequencing the genomes of 1000 actinobacteria strains.</title>
        <authorList>
            <person name="Klenk H.-P."/>
        </authorList>
    </citation>
    <scope>NUCLEOTIDE SEQUENCE [LARGE SCALE GENOMIC DNA]</scope>
    <source>
        <strain evidence="2 3">DSM 44109</strain>
    </source>
</reference>
<comment type="caution">
    <text evidence="2">The sequence shown here is derived from an EMBL/GenBank/DDBJ whole genome shotgun (WGS) entry which is preliminary data.</text>
</comment>
<protein>
    <recommendedName>
        <fullName evidence="4">Photosynthesis system II assembly factor Ycf48/Hcf136-like domain-containing protein</fullName>
    </recommendedName>
</protein>
<evidence type="ECO:0000313" key="2">
    <source>
        <dbReference type="EMBL" id="MDP9868859.1"/>
    </source>
</evidence>
<gene>
    <name evidence="2" type="ORF">J2S55_008125</name>
</gene>
<dbReference type="Proteomes" id="UP001230426">
    <property type="component" value="Unassembled WGS sequence"/>
</dbReference>
<dbReference type="EMBL" id="JAUSRB010000002">
    <property type="protein sequence ID" value="MDP9868859.1"/>
    <property type="molecule type" value="Genomic_DNA"/>
</dbReference>
<evidence type="ECO:0000313" key="3">
    <source>
        <dbReference type="Proteomes" id="UP001230426"/>
    </source>
</evidence>
<evidence type="ECO:0000256" key="1">
    <source>
        <dbReference type="SAM" id="Phobius"/>
    </source>
</evidence>
<name>A0ABT9RHV7_9ACTN</name>
<accession>A0ABT9RHV7</accession>
<sequence length="492" mass="53707">MWNNDRDTASIRRPDARLIDSCSYTSTRTDVIACPHHPRWRWRLTGENLAWFPNMSDRRTLGRRLSVLAVPMICLSSSAMAWGMTDALSTQATLPSLSKVSSSVGNPQITTPTSPRSRTINDGTGQWHIVKGAKISSASALMEVAATSEHDVWAVGEKGGTEDDFGDPVIERWDGSRWRQATAPAGRSQYIDGVSVKAADDVWLAGNGIIAWAAHWNGSRWREHHPYRNKSLDTDILFSDVAVSGKRPWFAGNTDLVYGVLHPGKGHSKATVLSWTKSKGFATQFRTPGSLQAITAHSKTGDIWAVGSAGDYWAVGSADNRPLVLHGTDGGTKWNVSTTPPISGGQLTQVWQVAENNVWAVGHRNSPDPDNKRQTLEMPISLHYDGTSWRQVPVPVERGHLSGLTADASGTVWASGVDLAHPKQVLFLRYTAGEWAVSYSPSLPIPDQDEAAWNRVTRTSITRVPGSNTLWAVASTGADAHEKGFILRRHGE</sequence>
<proteinExistence type="predicted"/>
<keyword evidence="1" id="KW-0812">Transmembrane</keyword>
<keyword evidence="3" id="KW-1185">Reference proteome</keyword>
<keyword evidence="1" id="KW-0472">Membrane</keyword>
<feature type="transmembrane region" description="Helical" evidence="1">
    <location>
        <begin position="65"/>
        <end position="84"/>
    </location>
</feature>
<keyword evidence="1" id="KW-1133">Transmembrane helix</keyword>
<organism evidence="2 3">
    <name type="scientific">Streptosporangium brasiliense</name>
    <dbReference type="NCBI Taxonomy" id="47480"/>
    <lineage>
        <taxon>Bacteria</taxon>
        <taxon>Bacillati</taxon>
        <taxon>Actinomycetota</taxon>
        <taxon>Actinomycetes</taxon>
        <taxon>Streptosporangiales</taxon>
        <taxon>Streptosporangiaceae</taxon>
        <taxon>Streptosporangium</taxon>
    </lineage>
</organism>